<evidence type="ECO:0000313" key="3">
    <source>
        <dbReference type="EMBL" id="KAK1771928.1"/>
    </source>
</evidence>
<reference evidence="3" key="1">
    <citation type="submission" date="2023-06" db="EMBL/GenBank/DDBJ databases">
        <title>Genome-scale phylogeny and comparative genomics of the fungal order Sordariales.</title>
        <authorList>
            <consortium name="Lawrence Berkeley National Laboratory"/>
            <person name="Hensen N."/>
            <person name="Bonometti L."/>
            <person name="Westerberg I."/>
            <person name="Brannstrom I.O."/>
            <person name="Guillou S."/>
            <person name="Cros-Aarteil S."/>
            <person name="Calhoun S."/>
            <person name="Haridas S."/>
            <person name="Kuo A."/>
            <person name="Mondo S."/>
            <person name="Pangilinan J."/>
            <person name="Riley R."/>
            <person name="Labutti K."/>
            <person name="Andreopoulos B."/>
            <person name="Lipzen A."/>
            <person name="Chen C."/>
            <person name="Yanf M."/>
            <person name="Daum C."/>
            <person name="Ng V."/>
            <person name="Clum A."/>
            <person name="Steindorff A."/>
            <person name="Ohm R."/>
            <person name="Martin F."/>
            <person name="Silar P."/>
            <person name="Natvig D."/>
            <person name="Lalanne C."/>
            <person name="Gautier V."/>
            <person name="Ament-Velasquez S.L."/>
            <person name="Kruys A."/>
            <person name="Hutchinson M.I."/>
            <person name="Powell A.J."/>
            <person name="Barry K."/>
            <person name="Miller A.N."/>
            <person name="Grigoriev I.V."/>
            <person name="Debuchy R."/>
            <person name="Gladieux P."/>
            <person name="Thoren M.H."/>
            <person name="Johannesson H."/>
        </authorList>
    </citation>
    <scope>NUCLEOTIDE SEQUENCE</scope>
    <source>
        <strain evidence="3">8032-3</strain>
    </source>
</reference>
<dbReference type="Gene3D" id="3.30.360.10">
    <property type="entry name" value="Dihydrodipicolinate Reductase, domain 2"/>
    <property type="match status" value="1"/>
</dbReference>
<protein>
    <recommendedName>
        <fullName evidence="5">Gfo/Idh/MocA-like oxidoreductase N-terminal domain-containing protein</fullName>
    </recommendedName>
</protein>
<dbReference type="EMBL" id="MU838998">
    <property type="protein sequence ID" value="KAK1771928.1"/>
    <property type="molecule type" value="Genomic_DNA"/>
</dbReference>
<evidence type="ECO:0000313" key="4">
    <source>
        <dbReference type="Proteomes" id="UP001244011"/>
    </source>
</evidence>
<accession>A0AAJ0FR49</accession>
<dbReference type="InterPro" id="IPR000683">
    <property type="entry name" value="Gfo/Idh/MocA-like_OxRdtase_N"/>
</dbReference>
<gene>
    <name evidence="3" type="ORF">QBC33DRAFT_592688</name>
</gene>
<dbReference type="InterPro" id="IPR051317">
    <property type="entry name" value="Gfo/Idh/MocA_oxidoreduct"/>
</dbReference>
<name>A0AAJ0FR49_9PEZI</name>
<sequence length="389" mass="41402">MSPIRVALIGLSANATTSWASAAHLPYLLSPRGRARFRIVGLLNSTADNARAAIDAFGLGGGDGNENEPRAYASPDELAAAAAAREVDLVVCVTRVDRHLLTAGPAVAAGADVFVEWPLAGDEAGVAELVRVAREKGGRTVVGVQGRLAPVVRKLAEVVASGRVGRVQSVEVRAAGGTNDRDVLPVGLEYFTRLEVGGNPFTIGFGHLFDFVQSAVGDVTDIQSRLQLQRPDVKIRDPETGTIIRTVKSDVPDLIIVTGTLAASQTVQPGATLSITFRRGQPYPGDPPLVWTVHGERGEIRLVAPGGTSLHANAYSEPVTVDVHDFATGKVERVPWEWAPWQEELPVVARSVAALYEAYADGDATKYPTFEDALVRHEQLQSIISAWSA</sequence>
<dbReference type="SUPFAM" id="SSF51735">
    <property type="entry name" value="NAD(P)-binding Rossmann-fold domains"/>
    <property type="match status" value="1"/>
</dbReference>
<dbReference type="AlphaFoldDB" id="A0AAJ0FR49"/>
<evidence type="ECO:0000259" key="1">
    <source>
        <dbReference type="Pfam" id="PF01408"/>
    </source>
</evidence>
<dbReference type="RefSeq" id="XP_060288141.1">
    <property type="nucleotide sequence ID" value="XM_060431693.1"/>
</dbReference>
<comment type="caution">
    <text evidence="3">The sequence shown here is derived from an EMBL/GenBank/DDBJ whole genome shotgun (WGS) entry which is preliminary data.</text>
</comment>
<feature type="domain" description="Gfo/Idh/MocA-like oxidoreductase N-terminal" evidence="1">
    <location>
        <begin position="4"/>
        <end position="143"/>
    </location>
</feature>
<dbReference type="GO" id="GO:0000166">
    <property type="term" value="F:nucleotide binding"/>
    <property type="evidence" value="ECO:0007669"/>
    <property type="project" value="InterPro"/>
</dbReference>
<keyword evidence="4" id="KW-1185">Reference proteome</keyword>
<feature type="domain" description="Gal80p-like C-terminal" evidence="2">
    <location>
        <begin position="150"/>
        <end position="302"/>
    </location>
</feature>
<dbReference type="Pfam" id="PF01408">
    <property type="entry name" value="GFO_IDH_MocA"/>
    <property type="match status" value="1"/>
</dbReference>
<proteinExistence type="predicted"/>
<dbReference type="PANTHER" id="PTHR43708:SF1">
    <property type="entry name" value="GALACTOSE_LACTOSE METABOLISM REGULATORY PROTEIN GAL80"/>
    <property type="match status" value="1"/>
</dbReference>
<dbReference type="InterPro" id="IPR055080">
    <property type="entry name" value="Gal80p-like_C"/>
</dbReference>
<evidence type="ECO:0008006" key="5">
    <source>
        <dbReference type="Google" id="ProtNLM"/>
    </source>
</evidence>
<evidence type="ECO:0000259" key="2">
    <source>
        <dbReference type="Pfam" id="PF22685"/>
    </source>
</evidence>
<dbReference type="GeneID" id="85314880"/>
<dbReference type="SUPFAM" id="SSF55347">
    <property type="entry name" value="Glyceraldehyde-3-phosphate dehydrogenase-like, C-terminal domain"/>
    <property type="match status" value="1"/>
</dbReference>
<dbReference type="Pfam" id="PF22685">
    <property type="entry name" value="Gal80p_C-like"/>
    <property type="match status" value="1"/>
</dbReference>
<dbReference type="Gene3D" id="3.40.50.720">
    <property type="entry name" value="NAD(P)-binding Rossmann-like Domain"/>
    <property type="match status" value="1"/>
</dbReference>
<dbReference type="Proteomes" id="UP001244011">
    <property type="component" value="Unassembled WGS sequence"/>
</dbReference>
<dbReference type="PANTHER" id="PTHR43708">
    <property type="entry name" value="CONSERVED EXPRESSED OXIDOREDUCTASE (EUROFUNG)"/>
    <property type="match status" value="1"/>
</dbReference>
<dbReference type="InterPro" id="IPR036291">
    <property type="entry name" value="NAD(P)-bd_dom_sf"/>
</dbReference>
<organism evidence="3 4">
    <name type="scientific">Phialemonium atrogriseum</name>
    <dbReference type="NCBI Taxonomy" id="1093897"/>
    <lineage>
        <taxon>Eukaryota</taxon>
        <taxon>Fungi</taxon>
        <taxon>Dikarya</taxon>
        <taxon>Ascomycota</taxon>
        <taxon>Pezizomycotina</taxon>
        <taxon>Sordariomycetes</taxon>
        <taxon>Sordariomycetidae</taxon>
        <taxon>Cephalothecales</taxon>
        <taxon>Cephalothecaceae</taxon>
        <taxon>Phialemonium</taxon>
    </lineage>
</organism>